<name>F1TB41_9FIRM</name>
<dbReference type="RefSeq" id="WP_004618288.1">
    <property type="nucleotide sequence ID" value="NZ_ACXX02000004.1"/>
</dbReference>
<reference evidence="1" key="1">
    <citation type="submission" date="2009-07" db="EMBL/GenBank/DDBJ databases">
        <authorList>
            <consortium name="US DOE Joint Genome Institute (JGI-PGF)"/>
            <person name="Lucas S."/>
            <person name="Copeland A."/>
            <person name="Lapidus A."/>
            <person name="Glavina del Rio T."/>
            <person name="Tice H."/>
            <person name="Bruce D."/>
            <person name="Goodwin L."/>
            <person name="Pitluck S."/>
            <person name="Larimer F."/>
            <person name="Land M.L."/>
            <person name="Mouttaki H."/>
            <person name="He Z."/>
            <person name="Zhou J."/>
            <person name="Hemme C.L."/>
        </authorList>
    </citation>
    <scope>NUCLEOTIDE SEQUENCE [LARGE SCALE GENOMIC DNA]</scope>
    <source>
        <strain evidence="1">DSM 2782</strain>
    </source>
</reference>
<evidence type="ECO:0000313" key="1">
    <source>
        <dbReference type="EMBL" id="EGD48245.1"/>
    </source>
</evidence>
<dbReference type="Pfam" id="PF06866">
    <property type="entry name" value="DUF1256"/>
    <property type="match status" value="1"/>
</dbReference>
<gene>
    <name evidence="1" type="ORF">Cpap_2395</name>
</gene>
<dbReference type="OrthoDB" id="9815953at2"/>
<accession>F1TB41</accession>
<dbReference type="Proteomes" id="UP000003860">
    <property type="component" value="Unassembled WGS sequence"/>
</dbReference>
<dbReference type="STRING" id="588581.Cpap_2395"/>
<keyword evidence="2" id="KW-1185">Reference proteome</keyword>
<reference evidence="1" key="2">
    <citation type="submission" date="2011-01" db="EMBL/GenBank/DDBJ databases">
        <title>The Non-contiguous Finished genome of Clostridium papyrosolvens.</title>
        <authorList>
            <person name="Lucas S."/>
            <person name="Copeland A."/>
            <person name="Lapidus A."/>
            <person name="Cheng J.-F."/>
            <person name="Goodwin L."/>
            <person name="Pitluck S."/>
            <person name="Misra M."/>
            <person name="Chertkov O."/>
            <person name="Detter J.C."/>
            <person name="Han C."/>
            <person name="Tapia R."/>
            <person name="Land M."/>
            <person name="Hauser L."/>
            <person name="Kyrpides N."/>
            <person name="Ivanova N."/>
            <person name="Pagani I."/>
            <person name="Mouttaki H."/>
            <person name="He Z."/>
            <person name="Zhou J."/>
            <person name="Hemme C.L."/>
            <person name="Woyke T."/>
        </authorList>
    </citation>
    <scope>NUCLEOTIDE SEQUENCE [LARGE SCALE GENOMIC DNA]</scope>
    <source>
        <strain evidence="1">DSM 2782</strain>
    </source>
</reference>
<dbReference type="EMBL" id="ACXX02000004">
    <property type="protein sequence ID" value="EGD48245.1"/>
    <property type="molecule type" value="Genomic_DNA"/>
</dbReference>
<dbReference type="InterPro" id="IPR023430">
    <property type="entry name" value="Pept_HybD-like_dom_sf"/>
</dbReference>
<comment type="caution">
    <text evidence="1">The sequence shown here is derived from an EMBL/GenBank/DDBJ whole genome shotgun (WGS) entry which is preliminary data.</text>
</comment>
<dbReference type="AlphaFoldDB" id="F1TB41"/>
<proteinExistence type="predicted"/>
<dbReference type="InterPro" id="IPR009665">
    <property type="entry name" value="YyaC"/>
</dbReference>
<organism evidence="1 2">
    <name type="scientific">Ruminiclostridium papyrosolvens DSM 2782</name>
    <dbReference type="NCBI Taxonomy" id="588581"/>
    <lineage>
        <taxon>Bacteria</taxon>
        <taxon>Bacillati</taxon>
        <taxon>Bacillota</taxon>
        <taxon>Clostridia</taxon>
        <taxon>Eubacteriales</taxon>
        <taxon>Oscillospiraceae</taxon>
        <taxon>Ruminiclostridium</taxon>
    </lineage>
</organism>
<sequence length="204" mass="22458">MNLGSLIKNLKYIDSNNATAILSFSDALYQTLTNCKTEGYREIVIICIGTDRSTGDSLGPIIGYKLRGMNYNNVYVYGDLESPVHAKNLQETIEKIYKNYEKPFLIAVDASLGRTEHVGFISVGKGSIRPGSALNKDLEPVGHMHITGIVNAGGFMEFMILQNTRLGTVMKIADIVATGLKYVMWKVSRENTLSEKGSVKVEEA</sequence>
<dbReference type="NCBIfam" id="TIGR02841">
    <property type="entry name" value="spore_YyaC"/>
    <property type="match status" value="1"/>
</dbReference>
<dbReference type="eggNOG" id="ENOG50313RY">
    <property type="taxonomic scope" value="Bacteria"/>
</dbReference>
<protein>
    <submittedName>
        <fullName evidence="1">Sporulation protein YyaC</fullName>
    </submittedName>
</protein>
<dbReference type="SUPFAM" id="SSF53163">
    <property type="entry name" value="HybD-like"/>
    <property type="match status" value="1"/>
</dbReference>
<evidence type="ECO:0000313" key="2">
    <source>
        <dbReference type="Proteomes" id="UP000003860"/>
    </source>
</evidence>